<comment type="subcellular location">
    <subcellularLocation>
        <location evidence="1 4">Nucleus</location>
    </subcellularLocation>
</comment>
<sequence>MAQFRQWALQYVLADDEPARLEITQKAAREIESSRASSTAVGNWAASVQQWMTPAHADDDDRMDDGDDGASGDIIARANALSFLAGTLEALDKKVLRPDQVLMLIGFFGSMFSYDHKAGITASAKALRQLYSMRAFRPDMGAKILEAVCKIKEDFRLQTAATRLEIYELFLTLVQDPAVSSELQHKYGASCGFVVDLLQLCLNERDPRNLLVWFRILALLLTQYDPSPEVTAEIFKAFSAYFPISLRSSATPIGITAGDLKEAVRNCFSAHQRVSSLALPFLIQKLDQGDAVTVAVKVDILKTIKACVEKYDNPQASVVPYIEKIWNSLKYEVRNGEVKETIDATLEVLRTIARKLDGTKSHKLDVSLLKSYIDLVYRDCRDDLTNPTYTKQAGLLLMTVISANIRAYLLYSASFIDTIRQNLRQPKSPSHTRDLLLLLNSLLKTRMELLTARKEEHAEDEQSLRLESRTQLDTLFHDVYLPIWTARGKVPISEESDVLKQVVQGLAMLVSQQVLRPDGQAVLLCSASVCSEICSLLTATLTNGLTLSFNDTQADDIALEDEVVLGLRNIVMNYTDGYAEIATRARAEIRNRDWATPSEYALQALKDLLSRLTFIGCSEIPSRIPTVTPSQQQFSPLQHFITLVASLLELFPLSSQPRAQGPTDETGGVLANAHIISSLRASIIWFRDACEAKYGLEALASHPSSEQNWVAELRNLPEDWLLQVQRGDGPADVALGALEESGPEVYRQFLKLSLFAVRYIYRLASSGPTDPWSERSLVQLSQTAALVVRSLDEQQQVACNLAHEAFNFFHGPGEPTVPQTSSGLVSGLLTLGILQGLRPGALTGLYVPGGVAEQFLCDTSTFSTSSSRENDVRAAIGMILANKYKGGRSTSDPDSVVMKHVSEFWGAWLKDATTSTPMAPETFGAVITVTMSITAGAAARQDKHVLGLIPALHQAAASQDPNGETIAQSIGLIVKDNDLLTPDNHAVVKRFYKQWAYSHLARPLLQDAQPAAEDGHAAARYRVAILAVITNCPFAVYQDDLAPLIRLLITALANPAGLSAPAASAQVVAALQILVEILAHEPDALRSHLREIIGGATAVYRECAPSGPSQKGGPTATRSLCRRLALQVLGAVPTVFEERHVLRHAPPTQRMLAVACGDPVRRVREVARRARASWAKVVV</sequence>
<dbReference type="GO" id="GO:0051604">
    <property type="term" value="P:protein maturation"/>
    <property type="evidence" value="ECO:0007669"/>
    <property type="project" value="UniProtKB-UniRule"/>
</dbReference>
<protein>
    <recommendedName>
        <fullName evidence="4">MMS19 nucleotide excision repair protein</fullName>
    </recommendedName>
</protein>
<evidence type="ECO:0000256" key="2">
    <source>
        <dbReference type="ARBA" id="ARBA00022737"/>
    </source>
</evidence>
<keyword evidence="4" id="KW-0234">DNA repair</keyword>
<dbReference type="InterPro" id="IPR016024">
    <property type="entry name" value="ARM-type_fold"/>
</dbReference>
<comment type="caution">
    <text evidence="7">The sequence shown here is derived from an EMBL/GenBank/DDBJ whole genome shotgun (WGS) entry which is preliminary data.</text>
</comment>
<evidence type="ECO:0000256" key="1">
    <source>
        <dbReference type="ARBA" id="ARBA00004123"/>
    </source>
</evidence>
<dbReference type="InterPro" id="IPR039920">
    <property type="entry name" value="MMS19"/>
</dbReference>
<dbReference type="SUPFAM" id="SSF48371">
    <property type="entry name" value="ARM repeat"/>
    <property type="match status" value="1"/>
</dbReference>
<reference evidence="7" key="1">
    <citation type="journal article" date="2023" name="Mol. Phylogenet. Evol.">
        <title>Genome-scale phylogeny and comparative genomics of the fungal order Sordariales.</title>
        <authorList>
            <person name="Hensen N."/>
            <person name="Bonometti L."/>
            <person name="Westerberg I."/>
            <person name="Brannstrom I.O."/>
            <person name="Guillou S."/>
            <person name="Cros-Aarteil S."/>
            <person name="Calhoun S."/>
            <person name="Haridas S."/>
            <person name="Kuo A."/>
            <person name="Mondo S."/>
            <person name="Pangilinan J."/>
            <person name="Riley R."/>
            <person name="LaButti K."/>
            <person name="Andreopoulos B."/>
            <person name="Lipzen A."/>
            <person name="Chen C."/>
            <person name="Yan M."/>
            <person name="Daum C."/>
            <person name="Ng V."/>
            <person name="Clum A."/>
            <person name="Steindorff A."/>
            <person name="Ohm R.A."/>
            <person name="Martin F."/>
            <person name="Silar P."/>
            <person name="Natvig D.O."/>
            <person name="Lalanne C."/>
            <person name="Gautier V."/>
            <person name="Ament-Velasquez S.L."/>
            <person name="Kruys A."/>
            <person name="Hutchinson M.I."/>
            <person name="Powell A.J."/>
            <person name="Barry K."/>
            <person name="Miller A.N."/>
            <person name="Grigoriev I.V."/>
            <person name="Debuchy R."/>
            <person name="Gladieux P."/>
            <person name="Hiltunen Thoren M."/>
            <person name="Johannesson H."/>
        </authorList>
    </citation>
    <scope>NUCLEOTIDE SEQUENCE</scope>
    <source>
        <strain evidence="7">CBS 123565</strain>
    </source>
</reference>
<comment type="similarity">
    <text evidence="4">Belongs to the MET18/MMS19 family.</text>
</comment>
<dbReference type="PANTHER" id="PTHR12891:SF0">
    <property type="entry name" value="MMS19 NUCLEOTIDE EXCISION REPAIR PROTEIN HOMOLOG"/>
    <property type="match status" value="1"/>
</dbReference>
<keyword evidence="2" id="KW-0677">Repeat</keyword>
<feature type="domain" description="MMS19 C-terminal" evidence="5">
    <location>
        <begin position="773"/>
        <end position="1133"/>
    </location>
</feature>
<name>A0AAN6ZBH5_9PEZI</name>
<dbReference type="GO" id="GO:0016226">
    <property type="term" value="P:iron-sulfur cluster assembly"/>
    <property type="evidence" value="ECO:0007669"/>
    <property type="project" value="UniProtKB-UniRule"/>
</dbReference>
<evidence type="ECO:0000256" key="3">
    <source>
        <dbReference type="ARBA" id="ARBA00023242"/>
    </source>
</evidence>
<dbReference type="GO" id="GO:0097361">
    <property type="term" value="C:cytosolic [4Fe-4S] assembly targeting complex"/>
    <property type="evidence" value="ECO:0007669"/>
    <property type="project" value="UniProtKB-UniRule"/>
</dbReference>
<evidence type="ECO:0000256" key="4">
    <source>
        <dbReference type="RuleBase" id="RU367072"/>
    </source>
</evidence>
<keyword evidence="8" id="KW-1185">Reference proteome</keyword>
<dbReference type="InterPro" id="IPR024687">
    <property type="entry name" value="MMS19_C"/>
</dbReference>
<dbReference type="GO" id="GO:0005634">
    <property type="term" value="C:nucleus"/>
    <property type="evidence" value="ECO:0007669"/>
    <property type="project" value="UniProtKB-SubCell"/>
</dbReference>
<organism evidence="7 8">
    <name type="scientific">Trichocladium antarcticum</name>
    <dbReference type="NCBI Taxonomy" id="1450529"/>
    <lineage>
        <taxon>Eukaryota</taxon>
        <taxon>Fungi</taxon>
        <taxon>Dikarya</taxon>
        <taxon>Ascomycota</taxon>
        <taxon>Pezizomycotina</taxon>
        <taxon>Sordariomycetes</taxon>
        <taxon>Sordariomycetidae</taxon>
        <taxon>Sordariales</taxon>
        <taxon>Chaetomiaceae</taxon>
        <taxon>Trichocladium</taxon>
    </lineage>
</organism>
<feature type="domain" description="MMS19 N-terminal" evidence="6">
    <location>
        <begin position="73"/>
        <end position="333"/>
    </location>
</feature>
<dbReference type="Pfam" id="PF14500">
    <property type="entry name" value="MMS19_N"/>
    <property type="match status" value="1"/>
</dbReference>
<comment type="function">
    <text evidence="4">Key component of the cytosolic iron-sulfur protein assembly (CIA) complex, a multiprotein complex that mediates the incorporation of iron-sulfur cluster into apoproteins specifically involved in DNA metabolism and genomic integrity. In the CIA complex, MMS19 acts as an adapter between early-acting CIA components and a subset of cellular target iron-sulfur proteins.</text>
</comment>
<dbReference type="Proteomes" id="UP001304895">
    <property type="component" value="Unassembled WGS sequence"/>
</dbReference>
<evidence type="ECO:0000259" key="6">
    <source>
        <dbReference type="Pfam" id="PF14500"/>
    </source>
</evidence>
<dbReference type="EMBL" id="MU853421">
    <property type="protein sequence ID" value="KAK4131841.1"/>
    <property type="molecule type" value="Genomic_DNA"/>
</dbReference>
<reference evidence="7" key="2">
    <citation type="submission" date="2023-05" db="EMBL/GenBank/DDBJ databases">
        <authorList>
            <consortium name="Lawrence Berkeley National Laboratory"/>
            <person name="Steindorff A."/>
            <person name="Hensen N."/>
            <person name="Bonometti L."/>
            <person name="Westerberg I."/>
            <person name="Brannstrom I.O."/>
            <person name="Guillou S."/>
            <person name="Cros-Aarteil S."/>
            <person name="Calhoun S."/>
            <person name="Haridas S."/>
            <person name="Kuo A."/>
            <person name="Mondo S."/>
            <person name="Pangilinan J."/>
            <person name="Riley R."/>
            <person name="Labutti K."/>
            <person name="Andreopoulos B."/>
            <person name="Lipzen A."/>
            <person name="Chen C."/>
            <person name="Yanf M."/>
            <person name="Daum C."/>
            <person name="Ng V."/>
            <person name="Clum A."/>
            <person name="Ohm R."/>
            <person name="Martin F."/>
            <person name="Silar P."/>
            <person name="Natvig D."/>
            <person name="Lalanne C."/>
            <person name="Gautier V."/>
            <person name="Ament-Velasquez S.L."/>
            <person name="Kruys A."/>
            <person name="Hutchinson M.I."/>
            <person name="Powell A.J."/>
            <person name="Barry K."/>
            <person name="Miller A.N."/>
            <person name="Grigoriev I.V."/>
            <person name="Debuchy R."/>
            <person name="Gladieux P."/>
            <person name="Thoren M.H."/>
            <person name="Johannesson H."/>
        </authorList>
    </citation>
    <scope>NUCLEOTIDE SEQUENCE</scope>
    <source>
        <strain evidence="7">CBS 123565</strain>
    </source>
</reference>
<evidence type="ECO:0000313" key="7">
    <source>
        <dbReference type="EMBL" id="KAK4131841.1"/>
    </source>
</evidence>
<accession>A0AAN6ZBH5</accession>
<dbReference type="PANTHER" id="PTHR12891">
    <property type="entry name" value="DNA REPAIR/TRANSCRIPTION PROTEIN MET18/MMS19"/>
    <property type="match status" value="1"/>
</dbReference>
<dbReference type="Pfam" id="PF12460">
    <property type="entry name" value="MMS19_C"/>
    <property type="match status" value="1"/>
</dbReference>
<dbReference type="InterPro" id="IPR029240">
    <property type="entry name" value="MMS19_N"/>
</dbReference>
<dbReference type="AlphaFoldDB" id="A0AAN6ZBH5"/>
<keyword evidence="3 4" id="KW-0539">Nucleus</keyword>
<proteinExistence type="inferred from homology"/>
<gene>
    <name evidence="7" type="ORF">BT67DRAFT_444257</name>
</gene>
<dbReference type="GO" id="GO:0006281">
    <property type="term" value="P:DNA repair"/>
    <property type="evidence" value="ECO:0007669"/>
    <property type="project" value="UniProtKB-UniRule"/>
</dbReference>
<evidence type="ECO:0000313" key="8">
    <source>
        <dbReference type="Proteomes" id="UP001304895"/>
    </source>
</evidence>
<keyword evidence="4" id="KW-0227">DNA damage</keyword>
<evidence type="ECO:0000259" key="5">
    <source>
        <dbReference type="Pfam" id="PF12460"/>
    </source>
</evidence>